<dbReference type="Proteomes" id="UP001611263">
    <property type="component" value="Unassembled WGS sequence"/>
</dbReference>
<accession>A0ABW7TJT9</accession>
<comment type="caution">
    <text evidence="1">The sequence shown here is derived from an EMBL/GenBank/DDBJ whole genome shotgun (WGS) entry which is preliminary data.</text>
</comment>
<dbReference type="RefSeq" id="WP_033244856.1">
    <property type="nucleotide sequence ID" value="NZ_JBIRUQ010000002.1"/>
</dbReference>
<gene>
    <name evidence="1" type="ORF">ACH4WX_11310</name>
</gene>
<keyword evidence="2" id="KW-1185">Reference proteome</keyword>
<dbReference type="GeneID" id="93508896"/>
<name>A0ABW7TJT9_9NOCA</name>
<evidence type="ECO:0000313" key="2">
    <source>
        <dbReference type="Proteomes" id="UP001611263"/>
    </source>
</evidence>
<proteinExistence type="predicted"/>
<reference evidence="1 2" key="1">
    <citation type="submission" date="2024-10" db="EMBL/GenBank/DDBJ databases">
        <title>The Natural Products Discovery Center: Release of the First 8490 Sequenced Strains for Exploring Actinobacteria Biosynthetic Diversity.</title>
        <authorList>
            <person name="Kalkreuter E."/>
            <person name="Kautsar S.A."/>
            <person name="Yang D."/>
            <person name="Bader C.D."/>
            <person name="Teijaro C.N."/>
            <person name="Fluegel L."/>
            <person name="Davis C.M."/>
            <person name="Simpson J.R."/>
            <person name="Lauterbach L."/>
            <person name="Steele A.D."/>
            <person name="Gui C."/>
            <person name="Meng S."/>
            <person name="Li G."/>
            <person name="Viehrig K."/>
            <person name="Ye F."/>
            <person name="Su P."/>
            <person name="Kiefer A.F."/>
            <person name="Nichols A."/>
            <person name="Cepeda A.J."/>
            <person name="Yan W."/>
            <person name="Fan B."/>
            <person name="Jiang Y."/>
            <person name="Adhikari A."/>
            <person name="Zheng C.-J."/>
            <person name="Schuster L."/>
            <person name="Cowan T.M."/>
            <person name="Smanski M.J."/>
            <person name="Chevrette M.G."/>
            <person name="De Carvalho L.P.S."/>
            <person name="Shen B."/>
        </authorList>
    </citation>
    <scope>NUCLEOTIDE SEQUENCE [LARGE SCALE GENOMIC DNA]</scope>
    <source>
        <strain evidence="1 2">NPDC020568</strain>
    </source>
</reference>
<sequence length="64" mass="6932">MALLFMSKLLVARILLGGNRDGATPAGHGWQLPLVHAGQLVARRTHESAVATGYQFTCRPSPQY</sequence>
<evidence type="ECO:0008006" key="3">
    <source>
        <dbReference type="Google" id="ProtNLM"/>
    </source>
</evidence>
<dbReference type="EMBL" id="JBIRUQ010000002">
    <property type="protein sequence ID" value="MFI1461295.1"/>
    <property type="molecule type" value="Genomic_DNA"/>
</dbReference>
<evidence type="ECO:0000313" key="1">
    <source>
        <dbReference type="EMBL" id="MFI1461295.1"/>
    </source>
</evidence>
<protein>
    <recommendedName>
        <fullName evidence="3">Secreted protein</fullName>
    </recommendedName>
</protein>
<organism evidence="1 2">
    <name type="scientific">Nocardia carnea</name>
    <dbReference type="NCBI Taxonomy" id="37328"/>
    <lineage>
        <taxon>Bacteria</taxon>
        <taxon>Bacillati</taxon>
        <taxon>Actinomycetota</taxon>
        <taxon>Actinomycetes</taxon>
        <taxon>Mycobacteriales</taxon>
        <taxon>Nocardiaceae</taxon>
        <taxon>Nocardia</taxon>
    </lineage>
</organism>